<dbReference type="AlphaFoldDB" id="A0A7J7N5S5"/>
<dbReference type="Proteomes" id="UP000541444">
    <property type="component" value="Unassembled WGS sequence"/>
</dbReference>
<protein>
    <submittedName>
        <fullName evidence="1">Uncharacterized protein</fullName>
    </submittedName>
</protein>
<keyword evidence="2" id="KW-1185">Reference proteome</keyword>
<sequence>MHVTTINTATLHKLVIPIKKNPCHHDHKSRNTHPKLTYPRCPILGPFKCFHKIVIIYE</sequence>
<name>A0A7J7N5S5_9MAGN</name>
<gene>
    <name evidence="1" type="ORF">GIB67_012532</name>
</gene>
<dbReference type="EMBL" id="JACGCM010001038">
    <property type="protein sequence ID" value="KAF6162384.1"/>
    <property type="molecule type" value="Genomic_DNA"/>
</dbReference>
<evidence type="ECO:0000313" key="1">
    <source>
        <dbReference type="EMBL" id="KAF6162384.1"/>
    </source>
</evidence>
<comment type="caution">
    <text evidence="1">The sequence shown here is derived from an EMBL/GenBank/DDBJ whole genome shotgun (WGS) entry which is preliminary data.</text>
</comment>
<organism evidence="1 2">
    <name type="scientific">Kingdonia uniflora</name>
    <dbReference type="NCBI Taxonomy" id="39325"/>
    <lineage>
        <taxon>Eukaryota</taxon>
        <taxon>Viridiplantae</taxon>
        <taxon>Streptophyta</taxon>
        <taxon>Embryophyta</taxon>
        <taxon>Tracheophyta</taxon>
        <taxon>Spermatophyta</taxon>
        <taxon>Magnoliopsida</taxon>
        <taxon>Ranunculales</taxon>
        <taxon>Circaeasteraceae</taxon>
        <taxon>Kingdonia</taxon>
    </lineage>
</organism>
<proteinExistence type="predicted"/>
<evidence type="ECO:0000313" key="2">
    <source>
        <dbReference type="Proteomes" id="UP000541444"/>
    </source>
</evidence>
<accession>A0A7J7N5S5</accession>
<reference evidence="1 2" key="1">
    <citation type="journal article" date="2020" name="IScience">
        <title>Genome Sequencing of the Endangered Kingdonia uniflora (Circaeasteraceae, Ranunculales) Reveals Potential Mechanisms of Evolutionary Specialization.</title>
        <authorList>
            <person name="Sun Y."/>
            <person name="Deng T."/>
            <person name="Zhang A."/>
            <person name="Moore M.J."/>
            <person name="Landis J.B."/>
            <person name="Lin N."/>
            <person name="Zhang H."/>
            <person name="Zhang X."/>
            <person name="Huang J."/>
            <person name="Zhang X."/>
            <person name="Sun H."/>
            <person name="Wang H."/>
        </authorList>
    </citation>
    <scope>NUCLEOTIDE SEQUENCE [LARGE SCALE GENOMIC DNA]</scope>
    <source>
        <strain evidence="1">TB1705</strain>
        <tissue evidence="1">Leaf</tissue>
    </source>
</reference>